<feature type="transmembrane region" description="Helical" evidence="3">
    <location>
        <begin position="119"/>
        <end position="141"/>
    </location>
</feature>
<evidence type="ECO:0000256" key="2">
    <source>
        <dbReference type="ARBA" id="ARBA00022475"/>
    </source>
</evidence>
<dbReference type="Proteomes" id="UP000566819">
    <property type="component" value="Unassembled WGS sequence"/>
</dbReference>
<comment type="caution">
    <text evidence="4">The sequence shown here is derived from an EMBL/GenBank/DDBJ whole genome shotgun (WGS) entry which is preliminary data.</text>
</comment>
<feature type="transmembrane region" description="Helical" evidence="3">
    <location>
        <begin position="153"/>
        <end position="173"/>
    </location>
</feature>
<dbReference type="SUPFAM" id="SSF103473">
    <property type="entry name" value="MFS general substrate transporter"/>
    <property type="match status" value="1"/>
</dbReference>
<name>A0A8H4RYC2_9HELO</name>
<keyword evidence="5" id="KW-1185">Reference proteome</keyword>
<dbReference type="PANTHER" id="PTHR43702:SF5">
    <property type="entry name" value="MAJOR FACILITATOR SUPERFAMILY (MFS) PROFILE DOMAIN-CONTAINING PROTEIN"/>
    <property type="match status" value="1"/>
</dbReference>
<organism evidence="4 5">
    <name type="scientific">Cudoniella acicularis</name>
    <dbReference type="NCBI Taxonomy" id="354080"/>
    <lineage>
        <taxon>Eukaryota</taxon>
        <taxon>Fungi</taxon>
        <taxon>Dikarya</taxon>
        <taxon>Ascomycota</taxon>
        <taxon>Pezizomycotina</taxon>
        <taxon>Leotiomycetes</taxon>
        <taxon>Helotiales</taxon>
        <taxon>Tricladiaceae</taxon>
        <taxon>Cudoniella</taxon>
    </lineage>
</organism>
<keyword evidence="2" id="KW-1003">Cell membrane</keyword>
<dbReference type="InterPro" id="IPR036259">
    <property type="entry name" value="MFS_trans_sf"/>
</dbReference>
<feature type="transmembrane region" description="Helical" evidence="3">
    <location>
        <begin position="179"/>
        <end position="201"/>
    </location>
</feature>
<dbReference type="GO" id="GO:0005886">
    <property type="term" value="C:plasma membrane"/>
    <property type="evidence" value="ECO:0007669"/>
    <property type="project" value="UniProtKB-SubCell"/>
</dbReference>
<comment type="subcellular location">
    <subcellularLocation>
        <location evidence="1">Cell inner membrane</location>
        <topology evidence="1">Multi-pass membrane protein</topology>
    </subcellularLocation>
</comment>
<dbReference type="AlphaFoldDB" id="A0A8H4RYC2"/>
<evidence type="ECO:0000313" key="4">
    <source>
        <dbReference type="EMBL" id="KAF4636727.1"/>
    </source>
</evidence>
<protein>
    <recommendedName>
        <fullName evidence="6">Glucose/galactose transporter</fullName>
    </recommendedName>
</protein>
<dbReference type="PANTHER" id="PTHR43702">
    <property type="entry name" value="L-FUCOSE-PROTON SYMPORTER"/>
    <property type="match status" value="1"/>
</dbReference>
<keyword evidence="3" id="KW-1133">Transmembrane helix</keyword>
<reference evidence="4 5" key="1">
    <citation type="submission" date="2020-03" db="EMBL/GenBank/DDBJ databases">
        <title>Draft Genome Sequence of Cudoniella acicularis.</title>
        <authorList>
            <person name="Buettner E."/>
            <person name="Kellner H."/>
        </authorList>
    </citation>
    <scope>NUCLEOTIDE SEQUENCE [LARGE SCALE GENOMIC DNA]</scope>
    <source>
        <strain evidence="4 5">DSM 108380</strain>
    </source>
</reference>
<dbReference type="Gene3D" id="1.20.1250.20">
    <property type="entry name" value="MFS general substrate transporter like domains"/>
    <property type="match status" value="1"/>
</dbReference>
<sequence>MPSSKLHSILQQRKLCSGLTGYIDKPMGKQYKLMFWSCRSILLCWRSAANFINYAREFAGISAAAASDRYAIGQGLFVIGRFAAAGLMMFVKLRLVLAFMTAIVTFIAAAIGVHGEGGVAMLSLVLFFESCIFPTIFTLSIRGLGRHTKRGSSWIVASVSGGALFPSLTGLPADRKDYHVSMAVPLCGFFVAFAYPIYLNVFCRKELDGFRETKIGYVDSDGVVGDPDHELRRASVRHEEKGLKAGDHLEE</sequence>
<keyword evidence="3" id="KW-0472">Membrane</keyword>
<dbReference type="OrthoDB" id="546893at2759"/>
<proteinExistence type="predicted"/>
<dbReference type="EMBL" id="JAAMPI010000052">
    <property type="protein sequence ID" value="KAF4636727.1"/>
    <property type="molecule type" value="Genomic_DNA"/>
</dbReference>
<evidence type="ECO:0008006" key="6">
    <source>
        <dbReference type="Google" id="ProtNLM"/>
    </source>
</evidence>
<keyword evidence="3" id="KW-0812">Transmembrane</keyword>
<evidence type="ECO:0000313" key="5">
    <source>
        <dbReference type="Proteomes" id="UP000566819"/>
    </source>
</evidence>
<feature type="transmembrane region" description="Helical" evidence="3">
    <location>
        <begin position="95"/>
        <end position="113"/>
    </location>
</feature>
<dbReference type="InterPro" id="IPR050375">
    <property type="entry name" value="MFS_TsgA-like"/>
</dbReference>
<gene>
    <name evidence="4" type="ORF">G7Y89_g1359</name>
</gene>
<evidence type="ECO:0000256" key="1">
    <source>
        <dbReference type="ARBA" id="ARBA00004429"/>
    </source>
</evidence>
<accession>A0A8H4RYC2</accession>
<evidence type="ECO:0000256" key="3">
    <source>
        <dbReference type="SAM" id="Phobius"/>
    </source>
</evidence>